<proteinExistence type="predicted"/>
<evidence type="ECO:0000256" key="2">
    <source>
        <dbReference type="SAM" id="MobiDB-lite"/>
    </source>
</evidence>
<reference evidence="4" key="1">
    <citation type="submission" date="2016-11" db="UniProtKB">
        <authorList>
            <consortium name="WormBaseParasite"/>
        </authorList>
    </citation>
    <scope>IDENTIFICATION</scope>
</reference>
<evidence type="ECO:0000313" key="4">
    <source>
        <dbReference type="WBParaSite" id="L893_g24251.t2"/>
    </source>
</evidence>
<dbReference type="AlphaFoldDB" id="A0A1I7Z9F9"/>
<evidence type="ECO:0000313" key="3">
    <source>
        <dbReference type="Proteomes" id="UP000095287"/>
    </source>
</evidence>
<accession>A0A1I7Z9F9</accession>
<feature type="compositionally biased region" description="Polar residues" evidence="2">
    <location>
        <begin position="183"/>
        <end position="199"/>
    </location>
</feature>
<feature type="coiled-coil region" evidence="1">
    <location>
        <begin position="127"/>
        <end position="154"/>
    </location>
</feature>
<feature type="coiled-coil region" evidence="1">
    <location>
        <begin position="231"/>
        <end position="258"/>
    </location>
</feature>
<dbReference type="Proteomes" id="UP000095287">
    <property type="component" value="Unplaced"/>
</dbReference>
<name>A0A1I7Z9F9_9BILA</name>
<keyword evidence="1" id="KW-0175">Coiled coil</keyword>
<feature type="region of interest" description="Disordered" evidence="2">
    <location>
        <begin position="173"/>
        <end position="202"/>
    </location>
</feature>
<protein>
    <submittedName>
        <fullName evidence="4">Uncharacterized protein</fullName>
    </submittedName>
</protein>
<evidence type="ECO:0000256" key="1">
    <source>
        <dbReference type="SAM" id="Coils"/>
    </source>
</evidence>
<sequence>MSERKNSEEKDGEKKEDGAKSLHDLVKQFCEQAAKFLERQETLSVTVRGDGARRRYEVFEENLELPARIPEKRADLSCQAEARRSLVELVRMRSLQRDGRPLSITSSVSSCSSSGYASVASNWSTTTLDLERQLSEARAQNEFLLEEIRQMREGEPVQEARFALERRTAVRRKEAPGALTPISEKSTPSPQDATPSNLHPTVDHDFEERFQSLGARIRRMRELVRLVRQSGASLEEVLRQVEGKLEDLERAWKESEEGTAPLDLLSGLALIEELVKGVEEALEDPLGKGHMFQ</sequence>
<dbReference type="WBParaSite" id="L893_g24251.t2">
    <property type="protein sequence ID" value="L893_g24251.t2"/>
    <property type="gene ID" value="L893_g24251"/>
</dbReference>
<organism evidence="3 4">
    <name type="scientific">Steinernema glaseri</name>
    <dbReference type="NCBI Taxonomy" id="37863"/>
    <lineage>
        <taxon>Eukaryota</taxon>
        <taxon>Metazoa</taxon>
        <taxon>Ecdysozoa</taxon>
        <taxon>Nematoda</taxon>
        <taxon>Chromadorea</taxon>
        <taxon>Rhabditida</taxon>
        <taxon>Tylenchina</taxon>
        <taxon>Panagrolaimomorpha</taxon>
        <taxon>Strongyloidoidea</taxon>
        <taxon>Steinernematidae</taxon>
        <taxon>Steinernema</taxon>
    </lineage>
</organism>
<keyword evidence="3" id="KW-1185">Reference proteome</keyword>